<evidence type="ECO:0000313" key="11">
    <source>
        <dbReference type="Proteomes" id="UP001596514"/>
    </source>
</evidence>
<evidence type="ECO:0000256" key="5">
    <source>
        <dbReference type="ARBA" id="ARBA00022777"/>
    </source>
</evidence>
<dbReference type="Gene3D" id="1.10.510.10">
    <property type="entry name" value="Transferase(Phosphotransferase) domain 1"/>
    <property type="match status" value="1"/>
</dbReference>
<dbReference type="InterPro" id="IPR008271">
    <property type="entry name" value="Ser/Thr_kinase_AS"/>
</dbReference>
<evidence type="ECO:0000313" key="10">
    <source>
        <dbReference type="EMBL" id="MFC7605605.1"/>
    </source>
</evidence>
<proteinExistence type="predicted"/>
<feature type="binding site" evidence="7">
    <location>
        <position position="43"/>
    </location>
    <ligand>
        <name>ATP</name>
        <dbReference type="ChEBI" id="CHEBI:30616"/>
    </ligand>
</feature>
<dbReference type="GO" id="GO:0004674">
    <property type="term" value="F:protein serine/threonine kinase activity"/>
    <property type="evidence" value="ECO:0007669"/>
    <property type="project" value="UniProtKB-EC"/>
</dbReference>
<dbReference type="EC" id="2.7.11.1" evidence="1"/>
<keyword evidence="3 10" id="KW-0808">Transferase</keyword>
<dbReference type="PANTHER" id="PTHR43289:SF6">
    <property type="entry name" value="SERINE_THREONINE-PROTEIN KINASE NEKL-3"/>
    <property type="match status" value="1"/>
</dbReference>
<evidence type="ECO:0000256" key="1">
    <source>
        <dbReference type="ARBA" id="ARBA00012513"/>
    </source>
</evidence>
<organism evidence="10 11">
    <name type="scientific">Streptosporangium amethystogenes subsp. fukuiense</name>
    <dbReference type="NCBI Taxonomy" id="698418"/>
    <lineage>
        <taxon>Bacteria</taxon>
        <taxon>Bacillati</taxon>
        <taxon>Actinomycetota</taxon>
        <taxon>Actinomycetes</taxon>
        <taxon>Streptosporangiales</taxon>
        <taxon>Streptosporangiaceae</taxon>
        <taxon>Streptosporangium</taxon>
    </lineage>
</organism>
<evidence type="ECO:0000256" key="4">
    <source>
        <dbReference type="ARBA" id="ARBA00022741"/>
    </source>
</evidence>
<dbReference type="PROSITE" id="PS00108">
    <property type="entry name" value="PROTEIN_KINASE_ST"/>
    <property type="match status" value="1"/>
</dbReference>
<dbReference type="InterPro" id="IPR017441">
    <property type="entry name" value="Protein_kinase_ATP_BS"/>
</dbReference>
<evidence type="ECO:0000256" key="3">
    <source>
        <dbReference type="ARBA" id="ARBA00022679"/>
    </source>
</evidence>
<dbReference type="InterPro" id="IPR011009">
    <property type="entry name" value="Kinase-like_dom_sf"/>
</dbReference>
<dbReference type="CDD" id="cd14014">
    <property type="entry name" value="STKc_PknB_like"/>
    <property type="match status" value="1"/>
</dbReference>
<feature type="domain" description="Protein kinase" evidence="9">
    <location>
        <begin position="14"/>
        <end position="269"/>
    </location>
</feature>
<dbReference type="PROSITE" id="PS00107">
    <property type="entry name" value="PROTEIN_KINASE_ATP"/>
    <property type="match status" value="1"/>
</dbReference>
<feature type="region of interest" description="Disordered" evidence="8">
    <location>
        <begin position="292"/>
        <end position="319"/>
    </location>
</feature>
<evidence type="ECO:0000256" key="7">
    <source>
        <dbReference type="PROSITE-ProRule" id="PRU10141"/>
    </source>
</evidence>
<dbReference type="SMART" id="SM00220">
    <property type="entry name" value="S_TKc"/>
    <property type="match status" value="1"/>
</dbReference>
<evidence type="ECO:0000256" key="8">
    <source>
        <dbReference type="SAM" id="MobiDB-lite"/>
    </source>
</evidence>
<gene>
    <name evidence="10" type="ORF">ACFQVD_36445</name>
</gene>
<keyword evidence="4 7" id="KW-0547">Nucleotide-binding</keyword>
<dbReference type="PROSITE" id="PS50011">
    <property type="entry name" value="PROTEIN_KINASE_DOM"/>
    <property type="match status" value="1"/>
</dbReference>
<evidence type="ECO:0000259" key="9">
    <source>
        <dbReference type="PROSITE" id="PS50011"/>
    </source>
</evidence>
<dbReference type="RefSeq" id="WP_343965659.1">
    <property type="nucleotide sequence ID" value="NZ_BAAAGK010000034.1"/>
</dbReference>
<name>A0ABW2TA72_9ACTN</name>
<comment type="caution">
    <text evidence="10">The sequence shown here is derived from an EMBL/GenBank/DDBJ whole genome shotgun (WGS) entry which is preliminary data.</text>
</comment>
<accession>A0ABW2TA72</accession>
<sequence>MTADGIEALLAGRYELLGEIGTGGMGTVWRARSVVTGEPVAVKVLHKNLSADDGLVLRFVQERNVLRALRHSHIVTMRDFVMGGDQLALVMDLVDGKDLRALLRERGSLPPAEAVRLVGQIADALTHAHAHGVVHRDVKPENVLVDAAGQARLTDFGVARLAHGPSLTQTSLILGTPSYLAPEVADGHSATPAVDVYAIGLVLYELLAGRPPFVGDHPMAVLRQHAISAPRRLAGMPDAVWSMITTCVAKDPARRPSIDHVAATAHALVPALAGLPALPPISRTADPAITREPLAPDVAPDMVVTSPRPRPESRSRPRRRLIGAAAVTTALAASAAVALVVNSSGEAALTPSAEPATAAAALAPTTARNTPPSPQADATSSKESPLPKPKPKPKPISSTPPITAAEPAEKDEATARPSPKSTRPKTEVTPEDEGPADTPASEQPQPQWRCRSWISTGDGTGTQMSPCMALVGDVFHLLGRIRGAADVRSDVHVQLYNTDADSNVAQPMICTGLSPAADGAVATCGPFTVTAQRVGAKLNVRQRWRRSGTSAFGGGSESPWVFW</sequence>
<keyword evidence="11" id="KW-1185">Reference proteome</keyword>
<reference evidence="11" key="1">
    <citation type="journal article" date="2019" name="Int. J. Syst. Evol. Microbiol.">
        <title>The Global Catalogue of Microorganisms (GCM) 10K type strain sequencing project: providing services to taxonomists for standard genome sequencing and annotation.</title>
        <authorList>
            <consortium name="The Broad Institute Genomics Platform"/>
            <consortium name="The Broad Institute Genome Sequencing Center for Infectious Disease"/>
            <person name="Wu L."/>
            <person name="Ma J."/>
        </authorList>
    </citation>
    <scope>NUCLEOTIDE SEQUENCE [LARGE SCALE GENOMIC DNA]</scope>
    <source>
        <strain evidence="11">JCM 10083</strain>
    </source>
</reference>
<dbReference type="Proteomes" id="UP001596514">
    <property type="component" value="Unassembled WGS sequence"/>
</dbReference>
<evidence type="ECO:0000256" key="6">
    <source>
        <dbReference type="ARBA" id="ARBA00022840"/>
    </source>
</evidence>
<evidence type="ECO:0000256" key="2">
    <source>
        <dbReference type="ARBA" id="ARBA00022527"/>
    </source>
</evidence>
<keyword evidence="2" id="KW-0723">Serine/threonine-protein kinase</keyword>
<dbReference type="Pfam" id="PF00069">
    <property type="entry name" value="Pkinase"/>
    <property type="match status" value="1"/>
</dbReference>
<dbReference type="PANTHER" id="PTHR43289">
    <property type="entry name" value="MITOGEN-ACTIVATED PROTEIN KINASE KINASE KINASE 20-RELATED"/>
    <property type="match status" value="1"/>
</dbReference>
<keyword evidence="5 10" id="KW-0418">Kinase</keyword>
<dbReference type="InterPro" id="IPR000719">
    <property type="entry name" value="Prot_kinase_dom"/>
</dbReference>
<dbReference type="EMBL" id="JBHTEE010000001">
    <property type="protein sequence ID" value="MFC7605605.1"/>
    <property type="molecule type" value="Genomic_DNA"/>
</dbReference>
<dbReference type="SUPFAM" id="SSF56112">
    <property type="entry name" value="Protein kinase-like (PK-like)"/>
    <property type="match status" value="1"/>
</dbReference>
<protein>
    <recommendedName>
        <fullName evidence="1">non-specific serine/threonine protein kinase</fullName>
        <ecNumber evidence="1">2.7.11.1</ecNumber>
    </recommendedName>
</protein>
<feature type="region of interest" description="Disordered" evidence="8">
    <location>
        <begin position="365"/>
        <end position="457"/>
    </location>
</feature>
<keyword evidence="6 7" id="KW-0067">ATP-binding</keyword>